<keyword evidence="2" id="KW-0067">ATP-binding</keyword>
<evidence type="ECO:0000313" key="3">
    <source>
        <dbReference type="Proteomes" id="UP000826651"/>
    </source>
</evidence>
<dbReference type="Pfam" id="PF13538">
    <property type="entry name" value="UvrD_C_2"/>
    <property type="match status" value="1"/>
</dbReference>
<dbReference type="EMBL" id="JAGSHT010000028">
    <property type="protein sequence ID" value="MBZ2199461.1"/>
    <property type="molecule type" value="Genomic_DNA"/>
</dbReference>
<keyword evidence="2" id="KW-0547">Nucleotide-binding</keyword>
<dbReference type="InterPro" id="IPR027417">
    <property type="entry name" value="P-loop_NTPase"/>
</dbReference>
<dbReference type="Gene3D" id="3.40.50.300">
    <property type="entry name" value="P-loop containing nucleotide triphosphate hydrolases"/>
    <property type="match status" value="1"/>
</dbReference>
<sequence length="225" mass="24475">MDEAQDFGDLWWTSLLRCLRDPAHGGLFLFGDAGQRVFAPGGTGPIDLPPFELDENLRSTKPIAQLSGSVSDRRITPRGGAGAPVRLIDVPAEDAVEAADDAVEALLDEGWDPGDVALLTTRTRHLEQVNRIDAVGHDTYWDDFFDGTDVFYGHVLNFKGLERPVVVLAANGFRDAERARSMLYTGLSRARSLLVVAGPRAEIERIGGDAARHRLVASEAWALQG</sequence>
<dbReference type="RefSeq" id="WP_372454113.1">
    <property type="nucleotide sequence ID" value="NZ_JAGSHT010000028.1"/>
</dbReference>
<protein>
    <submittedName>
        <fullName evidence="2">ATP-binding domain-containing protein</fullName>
    </submittedName>
</protein>
<proteinExistence type="predicted"/>
<comment type="caution">
    <text evidence="2">The sequence shown here is derived from an EMBL/GenBank/DDBJ whole genome shotgun (WGS) entry which is preliminary data.</text>
</comment>
<dbReference type="GO" id="GO:0005524">
    <property type="term" value="F:ATP binding"/>
    <property type="evidence" value="ECO:0007669"/>
    <property type="project" value="UniProtKB-KW"/>
</dbReference>
<dbReference type="InterPro" id="IPR027785">
    <property type="entry name" value="UvrD-like_helicase_C"/>
</dbReference>
<gene>
    <name evidence="2" type="ORF">KCQ71_25180</name>
</gene>
<dbReference type="SUPFAM" id="SSF52540">
    <property type="entry name" value="P-loop containing nucleoside triphosphate hydrolases"/>
    <property type="match status" value="1"/>
</dbReference>
<evidence type="ECO:0000313" key="2">
    <source>
        <dbReference type="EMBL" id="MBZ2199461.1"/>
    </source>
</evidence>
<keyword evidence="3" id="KW-1185">Reference proteome</keyword>
<name>A0ABS7SGG9_9MICO</name>
<accession>A0ABS7SGG9</accession>
<reference evidence="2 3" key="1">
    <citation type="submission" date="2021-04" db="EMBL/GenBank/DDBJ databases">
        <title>Ruania sp. nov., isolated from sandy soil of mangrove forest.</title>
        <authorList>
            <person name="Ge X."/>
            <person name="Huang R."/>
            <person name="Liu W."/>
        </authorList>
    </citation>
    <scope>NUCLEOTIDE SEQUENCE [LARGE SCALE GENOMIC DNA]</scope>
    <source>
        <strain evidence="2 3">N2-46</strain>
    </source>
</reference>
<dbReference type="Proteomes" id="UP000826651">
    <property type="component" value="Unassembled WGS sequence"/>
</dbReference>
<organism evidence="2 3">
    <name type="scientific">Occultella gossypii</name>
    <dbReference type="NCBI Taxonomy" id="2800820"/>
    <lineage>
        <taxon>Bacteria</taxon>
        <taxon>Bacillati</taxon>
        <taxon>Actinomycetota</taxon>
        <taxon>Actinomycetes</taxon>
        <taxon>Micrococcales</taxon>
        <taxon>Ruaniaceae</taxon>
        <taxon>Occultella</taxon>
    </lineage>
</organism>
<evidence type="ECO:0000259" key="1">
    <source>
        <dbReference type="Pfam" id="PF13538"/>
    </source>
</evidence>
<feature type="domain" description="UvrD-like helicase C-terminal" evidence="1">
    <location>
        <begin position="157"/>
        <end position="196"/>
    </location>
</feature>